<dbReference type="EMBL" id="JAAALK010000283">
    <property type="protein sequence ID" value="KAG8075036.1"/>
    <property type="molecule type" value="Genomic_DNA"/>
</dbReference>
<comment type="caution">
    <text evidence="1">The sequence shown here is derived from an EMBL/GenBank/DDBJ whole genome shotgun (WGS) entry which is preliminary data.</text>
</comment>
<accession>A0A8J5TFG0</accession>
<gene>
    <name evidence="1" type="ORF">GUJ93_ZPchr0006g41638</name>
</gene>
<reference evidence="1" key="2">
    <citation type="submission" date="2021-02" db="EMBL/GenBank/DDBJ databases">
        <authorList>
            <person name="Kimball J.A."/>
            <person name="Haas M.W."/>
            <person name="Macchietto M."/>
            <person name="Kono T."/>
            <person name="Duquette J."/>
            <person name="Shao M."/>
        </authorList>
    </citation>
    <scope>NUCLEOTIDE SEQUENCE</scope>
    <source>
        <tissue evidence="1">Fresh leaf tissue</tissue>
    </source>
</reference>
<dbReference type="AlphaFoldDB" id="A0A8J5TFG0"/>
<keyword evidence="2" id="KW-1185">Reference proteome</keyword>
<sequence>MARALSRTAGLARRLAAHPGGIGVLGRRHHNTRRPLLAAEVLEVEAGGPSTSEDGASSALTRRMEEAIDGAMARMSEPDWAPFRPGTSYYAPPRPAGAARGLLALINRSGGMGPMPRALSGDESRAIASSSRGYPCSTYFIDGKTSQFDHMRSRFLPSFSRCLTIAARNLHIV</sequence>
<dbReference type="Proteomes" id="UP000729402">
    <property type="component" value="Unassembled WGS sequence"/>
</dbReference>
<dbReference type="PANTHER" id="PTHR33972:SF3">
    <property type="entry name" value="OS06G0661500 PROTEIN"/>
    <property type="match status" value="1"/>
</dbReference>
<dbReference type="OrthoDB" id="685816at2759"/>
<organism evidence="1 2">
    <name type="scientific">Zizania palustris</name>
    <name type="common">Northern wild rice</name>
    <dbReference type="NCBI Taxonomy" id="103762"/>
    <lineage>
        <taxon>Eukaryota</taxon>
        <taxon>Viridiplantae</taxon>
        <taxon>Streptophyta</taxon>
        <taxon>Embryophyta</taxon>
        <taxon>Tracheophyta</taxon>
        <taxon>Spermatophyta</taxon>
        <taxon>Magnoliopsida</taxon>
        <taxon>Liliopsida</taxon>
        <taxon>Poales</taxon>
        <taxon>Poaceae</taxon>
        <taxon>BOP clade</taxon>
        <taxon>Oryzoideae</taxon>
        <taxon>Oryzeae</taxon>
        <taxon>Zizaniinae</taxon>
        <taxon>Zizania</taxon>
    </lineage>
</organism>
<reference evidence="1" key="1">
    <citation type="journal article" date="2021" name="bioRxiv">
        <title>Whole Genome Assembly and Annotation of Northern Wild Rice, Zizania palustris L., Supports a Whole Genome Duplication in the Zizania Genus.</title>
        <authorList>
            <person name="Haas M."/>
            <person name="Kono T."/>
            <person name="Macchietto M."/>
            <person name="Millas R."/>
            <person name="McGilp L."/>
            <person name="Shao M."/>
            <person name="Duquette J."/>
            <person name="Hirsch C.N."/>
            <person name="Kimball J."/>
        </authorList>
    </citation>
    <scope>NUCLEOTIDE SEQUENCE</scope>
    <source>
        <tissue evidence="1">Fresh leaf tissue</tissue>
    </source>
</reference>
<proteinExistence type="predicted"/>
<evidence type="ECO:0000313" key="1">
    <source>
        <dbReference type="EMBL" id="KAG8075036.1"/>
    </source>
</evidence>
<dbReference type="PANTHER" id="PTHR33972">
    <property type="entry name" value="EXPRESSED PROTEIN"/>
    <property type="match status" value="1"/>
</dbReference>
<evidence type="ECO:0000313" key="2">
    <source>
        <dbReference type="Proteomes" id="UP000729402"/>
    </source>
</evidence>
<name>A0A8J5TFG0_ZIZPA</name>
<protein>
    <submittedName>
        <fullName evidence="1">Uncharacterized protein</fullName>
    </submittedName>
</protein>